<dbReference type="Proteomes" id="UP000199468">
    <property type="component" value="Unassembled WGS sequence"/>
</dbReference>
<evidence type="ECO:0000256" key="2">
    <source>
        <dbReference type="ARBA" id="ARBA00021483"/>
    </source>
</evidence>
<dbReference type="PROSITE" id="PS50851">
    <property type="entry name" value="CHEW"/>
    <property type="match status" value="1"/>
</dbReference>
<dbReference type="InterPro" id="IPR036061">
    <property type="entry name" value="CheW-like_dom_sf"/>
</dbReference>
<comment type="subcellular location">
    <subcellularLocation>
        <location evidence="1">Cytoplasm</location>
    </subcellularLocation>
</comment>
<reference evidence="5 6" key="1">
    <citation type="submission" date="2016-10" db="EMBL/GenBank/DDBJ databases">
        <authorList>
            <person name="Varghese N."/>
            <person name="Submissions S."/>
        </authorList>
    </citation>
    <scope>NUCLEOTIDE SEQUENCE [LARGE SCALE GENOMIC DNA]</scope>
    <source>
        <strain evidence="5 6">DSM 26672</strain>
    </source>
</reference>
<comment type="caution">
    <text evidence="5">The sequence shown here is derived from an EMBL/GenBank/DDBJ whole genome shotgun (WGS) entry which is preliminary data.</text>
</comment>
<dbReference type="PANTHER" id="PTHR22617:SF45">
    <property type="entry name" value="CHEMOTAXIS PROTEIN CHEW"/>
    <property type="match status" value="1"/>
</dbReference>
<evidence type="ECO:0000313" key="6">
    <source>
        <dbReference type="Proteomes" id="UP000199468"/>
    </source>
</evidence>
<dbReference type="InterPro" id="IPR039315">
    <property type="entry name" value="CheW"/>
</dbReference>
<dbReference type="RefSeq" id="WP_091856387.1">
    <property type="nucleotide sequence ID" value="NZ_FNBZ01000002.1"/>
</dbReference>
<dbReference type="Pfam" id="PF01584">
    <property type="entry name" value="CheW"/>
    <property type="match status" value="1"/>
</dbReference>
<evidence type="ECO:0000256" key="3">
    <source>
        <dbReference type="ARBA" id="ARBA00022490"/>
    </source>
</evidence>
<dbReference type="EMBL" id="FNBZ01000002">
    <property type="protein sequence ID" value="SDF89041.1"/>
    <property type="molecule type" value="Genomic_DNA"/>
</dbReference>
<sequence>MSADTDPMTTDDIAECWREIGVSGDRSCPELDEHLHCRNCPTHAQIARKLLDRPLPPGYRDEWTRHFARPDEKGPEGEEVDSVLIFRIGEEWLGLPTGICREIAEPRPVHSLPHRRSEAVRGIVNVRGELLICVSLPALLGIGAAAATRGAERIAIFPRLVVTGEETRHVAFEVDEVHGLHAYRAHERGAVPATVGRAAASVVETMIPWNGRAVGCLDAKRLLDLIDRSIA</sequence>
<organism evidence="5 6">
    <name type="scientific">Bosea robiniae</name>
    <dbReference type="NCBI Taxonomy" id="1036780"/>
    <lineage>
        <taxon>Bacteria</taxon>
        <taxon>Pseudomonadati</taxon>
        <taxon>Pseudomonadota</taxon>
        <taxon>Alphaproteobacteria</taxon>
        <taxon>Hyphomicrobiales</taxon>
        <taxon>Boseaceae</taxon>
        <taxon>Bosea</taxon>
    </lineage>
</organism>
<name>A0ABY0NQ86_9HYPH</name>
<dbReference type="Gene3D" id="2.30.30.40">
    <property type="entry name" value="SH3 Domains"/>
    <property type="match status" value="1"/>
</dbReference>
<gene>
    <name evidence="5" type="ORF">SAMN05421844_102279</name>
</gene>
<dbReference type="Gene3D" id="2.40.50.180">
    <property type="entry name" value="CheA-289, Domain 4"/>
    <property type="match status" value="1"/>
</dbReference>
<accession>A0ABY0NQ86</accession>
<protein>
    <recommendedName>
        <fullName evidence="2">Chemotaxis protein CheW</fullName>
    </recommendedName>
</protein>
<dbReference type="InterPro" id="IPR002545">
    <property type="entry name" value="CheW-lke_dom"/>
</dbReference>
<dbReference type="SUPFAM" id="SSF50341">
    <property type="entry name" value="CheW-like"/>
    <property type="match status" value="1"/>
</dbReference>
<dbReference type="PANTHER" id="PTHR22617">
    <property type="entry name" value="CHEMOTAXIS SENSOR HISTIDINE KINASE-RELATED"/>
    <property type="match status" value="1"/>
</dbReference>
<evidence type="ECO:0000256" key="1">
    <source>
        <dbReference type="ARBA" id="ARBA00004496"/>
    </source>
</evidence>
<keyword evidence="3" id="KW-0963">Cytoplasm</keyword>
<evidence type="ECO:0000313" key="5">
    <source>
        <dbReference type="EMBL" id="SDF89041.1"/>
    </source>
</evidence>
<keyword evidence="6" id="KW-1185">Reference proteome</keyword>
<proteinExistence type="predicted"/>
<dbReference type="SMART" id="SM00260">
    <property type="entry name" value="CheW"/>
    <property type="match status" value="1"/>
</dbReference>
<evidence type="ECO:0000259" key="4">
    <source>
        <dbReference type="PROSITE" id="PS50851"/>
    </source>
</evidence>
<feature type="domain" description="CheW-like" evidence="4">
    <location>
        <begin position="80"/>
        <end position="228"/>
    </location>
</feature>